<comment type="caution">
    <text evidence="1">The sequence shown here is derived from an EMBL/GenBank/DDBJ whole genome shotgun (WGS) entry which is preliminary data.</text>
</comment>
<protein>
    <submittedName>
        <fullName evidence="1">Flocculation protein FLO11-like</fullName>
    </submittedName>
</protein>
<dbReference type="AlphaFoldDB" id="A0A5A7TEV9"/>
<reference evidence="3 4" key="1">
    <citation type="submission" date="2019-08" db="EMBL/GenBank/DDBJ databases">
        <title>Draft genome sequences of two oriental melons (Cucumis melo L. var makuwa).</title>
        <authorList>
            <person name="Kwon S.-Y."/>
        </authorList>
    </citation>
    <scope>NUCLEOTIDE SEQUENCE [LARGE SCALE GENOMIC DNA]</scope>
    <source>
        <strain evidence="4">cv. Chang Bougi</strain>
        <strain evidence="3">cv. SW 3</strain>
        <tissue evidence="1">Leaf</tissue>
    </source>
</reference>
<dbReference type="EMBL" id="SSTD01013550">
    <property type="protein sequence ID" value="TYK06336.1"/>
    <property type="molecule type" value="Genomic_DNA"/>
</dbReference>
<dbReference type="Proteomes" id="UP000321393">
    <property type="component" value="Unassembled WGS sequence"/>
</dbReference>
<dbReference type="Proteomes" id="UP000321947">
    <property type="component" value="Unassembled WGS sequence"/>
</dbReference>
<evidence type="ECO:0000313" key="1">
    <source>
        <dbReference type="EMBL" id="KAA0041713.1"/>
    </source>
</evidence>
<dbReference type="EMBL" id="SSTE01016227">
    <property type="protein sequence ID" value="KAA0041713.1"/>
    <property type="molecule type" value="Genomic_DNA"/>
</dbReference>
<evidence type="ECO:0000313" key="2">
    <source>
        <dbReference type="EMBL" id="TYK06336.1"/>
    </source>
</evidence>
<evidence type="ECO:0000313" key="4">
    <source>
        <dbReference type="Proteomes" id="UP000321947"/>
    </source>
</evidence>
<organism evidence="1 3">
    <name type="scientific">Cucumis melo var. makuwa</name>
    <name type="common">Oriental melon</name>
    <dbReference type="NCBI Taxonomy" id="1194695"/>
    <lineage>
        <taxon>Eukaryota</taxon>
        <taxon>Viridiplantae</taxon>
        <taxon>Streptophyta</taxon>
        <taxon>Embryophyta</taxon>
        <taxon>Tracheophyta</taxon>
        <taxon>Spermatophyta</taxon>
        <taxon>Magnoliopsida</taxon>
        <taxon>eudicotyledons</taxon>
        <taxon>Gunneridae</taxon>
        <taxon>Pentapetalae</taxon>
        <taxon>rosids</taxon>
        <taxon>fabids</taxon>
        <taxon>Cucurbitales</taxon>
        <taxon>Cucurbitaceae</taxon>
        <taxon>Benincaseae</taxon>
        <taxon>Cucumis</taxon>
    </lineage>
</organism>
<evidence type="ECO:0000313" key="3">
    <source>
        <dbReference type="Proteomes" id="UP000321393"/>
    </source>
</evidence>
<accession>A0A5A7TEV9</accession>
<dbReference type="OrthoDB" id="1436603at2759"/>
<proteinExistence type="predicted"/>
<name>A0A5A7TEV9_CUCMM</name>
<sequence length="170" mass="19507">MELMKGLLICLDQIIHQGEEDSNVLATKPPRPSFRHPSKGQRVISIKVGRRKLSSNVHYVPIDGISFHYEECVFKWKYVMQRRLECCALTNLGVFYPKLVREFIIDLLADFNEPVPLIFKSLPSNSLVGWYKLDLQRVGFLRSNLVHTVVEFILTTLRARIAASQEPLGP</sequence>
<gene>
    <name evidence="2" type="ORF">E5676_scaffold594G00520</name>
    <name evidence="1" type="ORF">E6C27_scaffold67G00470</name>
</gene>